<sequence length="109" mass="11902">MMMKSSASQQNYSAEVVQRRESLHSLKGLSRSPESGIRAATYDGLITSNATSSGRHLPLLPPAVPGSRPEDIRFLSVGLKSPTTELARADEVEPILIRDDAIWTDQQVI</sequence>
<dbReference type="Proteomes" id="UP001519460">
    <property type="component" value="Unassembled WGS sequence"/>
</dbReference>
<comment type="caution">
    <text evidence="1">The sequence shown here is derived from an EMBL/GenBank/DDBJ whole genome shotgun (WGS) entry which is preliminary data.</text>
</comment>
<accession>A0ABD0J815</accession>
<evidence type="ECO:0000313" key="1">
    <source>
        <dbReference type="EMBL" id="KAK7463975.1"/>
    </source>
</evidence>
<name>A0ABD0J815_9CAEN</name>
<reference evidence="1 2" key="1">
    <citation type="journal article" date="2023" name="Sci. Data">
        <title>Genome assembly of the Korean intertidal mud-creeper Batillaria attramentaria.</title>
        <authorList>
            <person name="Patra A.K."/>
            <person name="Ho P.T."/>
            <person name="Jun S."/>
            <person name="Lee S.J."/>
            <person name="Kim Y."/>
            <person name="Won Y.J."/>
        </authorList>
    </citation>
    <scope>NUCLEOTIDE SEQUENCE [LARGE SCALE GENOMIC DNA]</scope>
    <source>
        <strain evidence="1">Wonlab-2016</strain>
    </source>
</reference>
<organism evidence="1 2">
    <name type="scientific">Batillaria attramentaria</name>
    <dbReference type="NCBI Taxonomy" id="370345"/>
    <lineage>
        <taxon>Eukaryota</taxon>
        <taxon>Metazoa</taxon>
        <taxon>Spiralia</taxon>
        <taxon>Lophotrochozoa</taxon>
        <taxon>Mollusca</taxon>
        <taxon>Gastropoda</taxon>
        <taxon>Caenogastropoda</taxon>
        <taxon>Sorbeoconcha</taxon>
        <taxon>Cerithioidea</taxon>
        <taxon>Batillariidae</taxon>
        <taxon>Batillaria</taxon>
    </lineage>
</organism>
<evidence type="ECO:0000313" key="2">
    <source>
        <dbReference type="Proteomes" id="UP001519460"/>
    </source>
</evidence>
<protein>
    <submittedName>
        <fullName evidence="1">Uncharacterized protein</fullName>
    </submittedName>
</protein>
<keyword evidence="2" id="KW-1185">Reference proteome</keyword>
<dbReference type="EMBL" id="JACVVK020000594">
    <property type="protein sequence ID" value="KAK7463975.1"/>
    <property type="molecule type" value="Genomic_DNA"/>
</dbReference>
<dbReference type="AlphaFoldDB" id="A0ABD0J815"/>
<gene>
    <name evidence="1" type="ORF">BaRGS_00038015</name>
</gene>
<proteinExistence type="predicted"/>